<protein>
    <submittedName>
        <fullName evidence="1">Uncharacterized protein</fullName>
    </submittedName>
</protein>
<dbReference type="EMBL" id="GEVI01021527">
    <property type="protein sequence ID" value="JAU10793.1"/>
    <property type="molecule type" value="Transcribed_RNA"/>
</dbReference>
<sequence length="458" mass="48853">MATTTARAAAAAGSSQGAMATPWQTEAAPLAAGATPATVSYERVGVMVNLKPYSLRNGTPDDIEPYLLTAAIPARYHWVPINGAAPQDALRCVDGYIKSYLYKLQPAGAAPAAEVAARLRKEAIALGICRAVMSANFELLPADINPQELAAPVLSVEFNGEGIPAYTALVAANSEHAALLTANLNLTADELEVVKVLARSAQAIIPVQGLNIITDGHHYLSDKAKQSYKSFLAVERQVWMGDAFKAWVAADENDMRDVIWHKAGHPVAVALKESAATSSEVKANLEAAKMGSAAARLPALESDLRAADTYLKLAQAVDAVWSTMGGRVDYECIRFRVAMVRALPRTNEEFAAPMTMGEGVSVTSRAAAVNVLKSTVMKNSAKAAVLYGFYCTMLEMGTTDMTAAASDTLRSAHSLKKLRANDLASYTLGSELYRDYRAMRAAARRAAERQMPSIVLEG</sequence>
<gene>
    <name evidence="1" type="ORF">GA_TR12789_c0_g1_i1_g.40778</name>
</gene>
<organism evidence="1">
    <name type="scientific">Noccaea caerulescens</name>
    <name type="common">Alpine penny-cress</name>
    <name type="synonym">Thlaspi caerulescens</name>
    <dbReference type="NCBI Taxonomy" id="107243"/>
    <lineage>
        <taxon>Eukaryota</taxon>
        <taxon>Viridiplantae</taxon>
        <taxon>Streptophyta</taxon>
        <taxon>Embryophyta</taxon>
        <taxon>Tracheophyta</taxon>
        <taxon>Spermatophyta</taxon>
        <taxon>Magnoliopsida</taxon>
        <taxon>eudicotyledons</taxon>
        <taxon>Gunneridae</taxon>
        <taxon>Pentapetalae</taxon>
        <taxon>rosids</taxon>
        <taxon>malvids</taxon>
        <taxon>Brassicales</taxon>
        <taxon>Brassicaceae</taxon>
        <taxon>Coluteocarpeae</taxon>
        <taxon>Noccaea</taxon>
    </lineage>
</organism>
<proteinExistence type="predicted"/>
<reference evidence="1" key="1">
    <citation type="submission" date="2016-07" db="EMBL/GenBank/DDBJ databases">
        <title>De novo transcriptome assembly of four accessions of the metal hyperaccumulator plant Noccaea caerulescens.</title>
        <authorList>
            <person name="Blande D."/>
            <person name="Halimaa P."/>
            <person name="Tervahauta A.I."/>
            <person name="Aarts M.G."/>
            <person name="Karenlampi S.O."/>
        </authorList>
    </citation>
    <scope>NUCLEOTIDE SEQUENCE</scope>
</reference>
<dbReference type="AlphaFoldDB" id="A0A1J3CSA9"/>
<accession>A0A1J3CSA9</accession>
<name>A0A1J3CSA9_NOCCA</name>
<evidence type="ECO:0000313" key="1">
    <source>
        <dbReference type="EMBL" id="JAU10793.1"/>
    </source>
</evidence>